<reference evidence="16" key="1">
    <citation type="submission" date="2022-08" db="EMBL/GenBank/DDBJ databases">
        <title>Genome sequence of Vagococcus luciliae DSM 112651.</title>
        <authorList>
            <person name="Juan G."/>
            <person name="Anja P."/>
            <person name="Rolf D."/>
            <person name="Kampfer P."/>
            <person name="Vilcinskas A."/>
        </authorList>
    </citation>
    <scope>NUCLEOTIDE SEQUENCE</scope>
    <source>
        <strain evidence="16">G314FT</strain>
    </source>
</reference>
<dbReference type="InterPro" id="IPR036945">
    <property type="entry name" value="DAGK_sf"/>
</dbReference>
<dbReference type="PANTHER" id="PTHR34299:SF1">
    <property type="entry name" value="DIACYLGLYCEROL KINASE"/>
    <property type="match status" value="1"/>
</dbReference>
<keyword evidence="13" id="KW-0594">Phospholipid biosynthesis</keyword>
<evidence type="ECO:0000256" key="9">
    <source>
        <dbReference type="ARBA" id="ARBA00022840"/>
    </source>
</evidence>
<feature type="transmembrane region" description="Helical" evidence="15">
    <location>
        <begin position="59"/>
        <end position="83"/>
    </location>
</feature>
<evidence type="ECO:0000256" key="4">
    <source>
        <dbReference type="ARBA" id="ARBA00022516"/>
    </source>
</evidence>
<dbReference type="EC" id="2.7.1.66" evidence="16"/>
<evidence type="ECO:0000256" key="12">
    <source>
        <dbReference type="ARBA" id="ARBA00023136"/>
    </source>
</evidence>
<comment type="similarity">
    <text evidence="2">Belongs to the bacterial diacylglycerol kinase family.</text>
</comment>
<keyword evidence="9" id="KW-0067">ATP-binding</keyword>
<evidence type="ECO:0000256" key="1">
    <source>
        <dbReference type="ARBA" id="ARBA00004651"/>
    </source>
</evidence>
<keyword evidence="3" id="KW-1003">Cell membrane</keyword>
<dbReference type="CDD" id="cd14265">
    <property type="entry name" value="UDPK_IM_like"/>
    <property type="match status" value="1"/>
</dbReference>
<keyword evidence="14" id="KW-1208">Phospholipid metabolism</keyword>
<comment type="subcellular location">
    <subcellularLocation>
        <location evidence="1">Cell membrane</location>
        <topology evidence="1">Multi-pass membrane protein</topology>
    </subcellularLocation>
</comment>
<dbReference type="GO" id="GO:0036433">
    <property type="term" value="F:di-trans, poly-cis-undecaprenol kinase activity"/>
    <property type="evidence" value="ECO:0007669"/>
    <property type="project" value="UniProtKB-EC"/>
</dbReference>
<evidence type="ECO:0000256" key="14">
    <source>
        <dbReference type="ARBA" id="ARBA00023264"/>
    </source>
</evidence>
<keyword evidence="4" id="KW-0444">Lipid biosynthesis</keyword>
<dbReference type="InterPro" id="IPR033717">
    <property type="entry name" value="UDPK"/>
</dbReference>
<proteinExistence type="inferred from homology"/>
<dbReference type="Pfam" id="PF01219">
    <property type="entry name" value="DAGK_prokar"/>
    <property type="match status" value="1"/>
</dbReference>
<evidence type="ECO:0000256" key="6">
    <source>
        <dbReference type="ARBA" id="ARBA00022692"/>
    </source>
</evidence>
<evidence type="ECO:0000313" key="16">
    <source>
        <dbReference type="EMBL" id="UUV99280.1"/>
    </source>
</evidence>
<protein>
    <submittedName>
        <fullName evidence="16">Undecaprenol kinase</fullName>
        <ecNumber evidence="16">2.7.1.66</ecNumber>
    </submittedName>
</protein>
<keyword evidence="10 15" id="KW-1133">Transmembrane helix</keyword>
<evidence type="ECO:0000256" key="3">
    <source>
        <dbReference type="ARBA" id="ARBA00022475"/>
    </source>
</evidence>
<evidence type="ECO:0000256" key="8">
    <source>
        <dbReference type="ARBA" id="ARBA00022777"/>
    </source>
</evidence>
<sequence>MAWNDRQTEKNRCFCQSLIHALHGLKTVVEEERNMRYHLFLGTSAIVLGFICHISKYEWLWLVCAIVLVLMAEMVNTAFEVLVDLVTNKTYHSLAKKIKDMSAGMVLLSACFALFVGMVIFLPKIIHVWIGS</sequence>
<evidence type="ECO:0000256" key="5">
    <source>
        <dbReference type="ARBA" id="ARBA00022679"/>
    </source>
</evidence>
<keyword evidence="12 15" id="KW-0472">Membrane</keyword>
<organism evidence="16 17">
    <name type="scientific">Vagococcus luciliae</name>
    <dbReference type="NCBI Taxonomy" id="2920380"/>
    <lineage>
        <taxon>Bacteria</taxon>
        <taxon>Bacillati</taxon>
        <taxon>Bacillota</taxon>
        <taxon>Bacilli</taxon>
        <taxon>Lactobacillales</taxon>
        <taxon>Enterococcaceae</taxon>
        <taxon>Vagococcus</taxon>
    </lineage>
</organism>
<evidence type="ECO:0000256" key="10">
    <source>
        <dbReference type="ARBA" id="ARBA00022989"/>
    </source>
</evidence>
<dbReference type="Proteomes" id="UP001058273">
    <property type="component" value="Chromosome"/>
</dbReference>
<keyword evidence="5 16" id="KW-0808">Transferase</keyword>
<evidence type="ECO:0000256" key="11">
    <source>
        <dbReference type="ARBA" id="ARBA00023098"/>
    </source>
</evidence>
<evidence type="ECO:0000256" key="13">
    <source>
        <dbReference type="ARBA" id="ARBA00023209"/>
    </source>
</evidence>
<evidence type="ECO:0000313" key="17">
    <source>
        <dbReference type="Proteomes" id="UP001058273"/>
    </source>
</evidence>
<evidence type="ECO:0000256" key="2">
    <source>
        <dbReference type="ARBA" id="ARBA00005967"/>
    </source>
</evidence>
<keyword evidence="7" id="KW-0547">Nucleotide-binding</keyword>
<dbReference type="InterPro" id="IPR000829">
    <property type="entry name" value="DAGK"/>
</dbReference>
<dbReference type="EMBL" id="CP102451">
    <property type="protein sequence ID" value="UUV99280.1"/>
    <property type="molecule type" value="Genomic_DNA"/>
</dbReference>
<keyword evidence="17" id="KW-1185">Reference proteome</keyword>
<feature type="transmembrane region" description="Helical" evidence="15">
    <location>
        <begin position="103"/>
        <end position="122"/>
    </location>
</feature>
<accession>A0ABY5P029</accession>
<evidence type="ECO:0000256" key="15">
    <source>
        <dbReference type="SAM" id="Phobius"/>
    </source>
</evidence>
<keyword evidence="6 15" id="KW-0812">Transmembrane</keyword>
<reference evidence="16" key="2">
    <citation type="submission" date="2022-08" db="EMBL/GenBank/DDBJ databases">
        <authorList>
            <person name="Poehlein A."/>
            <person name="Guzman J."/>
            <person name="Daniel R."/>
            <person name="Vilcinskas A."/>
        </authorList>
    </citation>
    <scope>NUCLEOTIDE SEQUENCE</scope>
    <source>
        <strain evidence="16">G314FT</strain>
    </source>
</reference>
<evidence type="ECO:0000256" key="7">
    <source>
        <dbReference type="ARBA" id="ARBA00022741"/>
    </source>
</evidence>
<dbReference type="PANTHER" id="PTHR34299">
    <property type="entry name" value="DIACYLGLYCEROL KINASE"/>
    <property type="match status" value="1"/>
</dbReference>
<keyword evidence="11" id="KW-0443">Lipid metabolism</keyword>
<dbReference type="Gene3D" id="1.10.287.3610">
    <property type="match status" value="1"/>
</dbReference>
<name>A0ABY5P029_9ENTE</name>
<keyword evidence="8 16" id="KW-0418">Kinase</keyword>
<gene>
    <name evidence="16" type="primary">dgkA</name>
    <name evidence="16" type="ORF">G314FT_14410</name>
</gene>